<accession>A0A0D2LCG1</accession>
<evidence type="ECO:0000313" key="3">
    <source>
        <dbReference type="Proteomes" id="UP000054270"/>
    </source>
</evidence>
<feature type="region of interest" description="Disordered" evidence="1">
    <location>
        <begin position="141"/>
        <end position="160"/>
    </location>
</feature>
<protein>
    <submittedName>
        <fullName evidence="2">Uncharacterized protein</fullName>
    </submittedName>
</protein>
<dbReference type="Proteomes" id="UP000054270">
    <property type="component" value="Unassembled WGS sequence"/>
</dbReference>
<sequence length="160" mass="17145">MKYDGPITSKEPSGRIRTCGRRRTCVVAHELQNQVFHNVYINQSFAVVVGLVGYVVRSTTAGVGVGFFGSPWDSGDLVNSKCLPLAELQAQTRVPRLSHCSSTCSAASRQVQQAYQKVSASSPSGTYHSGEFRRRPCGKLEGHTSVSSSQALQGAGIPSK</sequence>
<dbReference type="EMBL" id="KN817534">
    <property type="protein sequence ID" value="KJA24962.1"/>
    <property type="molecule type" value="Genomic_DNA"/>
</dbReference>
<evidence type="ECO:0000256" key="1">
    <source>
        <dbReference type="SAM" id="MobiDB-lite"/>
    </source>
</evidence>
<reference evidence="3" key="1">
    <citation type="submission" date="2014-04" db="EMBL/GenBank/DDBJ databases">
        <title>Evolutionary Origins and Diversification of the Mycorrhizal Mutualists.</title>
        <authorList>
            <consortium name="DOE Joint Genome Institute"/>
            <consortium name="Mycorrhizal Genomics Consortium"/>
            <person name="Kohler A."/>
            <person name="Kuo A."/>
            <person name="Nagy L.G."/>
            <person name="Floudas D."/>
            <person name="Copeland A."/>
            <person name="Barry K.W."/>
            <person name="Cichocki N."/>
            <person name="Veneault-Fourrey C."/>
            <person name="LaButti K."/>
            <person name="Lindquist E.A."/>
            <person name="Lipzen A."/>
            <person name="Lundell T."/>
            <person name="Morin E."/>
            <person name="Murat C."/>
            <person name="Riley R."/>
            <person name="Ohm R."/>
            <person name="Sun H."/>
            <person name="Tunlid A."/>
            <person name="Henrissat B."/>
            <person name="Grigoriev I.V."/>
            <person name="Hibbett D.S."/>
            <person name="Martin F."/>
        </authorList>
    </citation>
    <scope>NUCLEOTIDE SEQUENCE [LARGE SCALE GENOMIC DNA]</scope>
    <source>
        <strain evidence="3">FD-334 SS-4</strain>
    </source>
</reference>
<evidence type="ECO:0000313" key="2">
    <source>
        <dbReference type="EMBL" id="KJA24962.1"/>
    </source>
</evidence>
<keyword evidence="3" id="KW-1185">Reference proteome</keyword>
<gene>
    <name evidence="2" type="ORF">HYPSUDRAFT_457072</name>
</gene>
<proteinExistence type="predicted"/>
<name>A0A0D2LCG1_HYPSF</name>
<organism evidence="2 3">
    <name type="scientific">Hypholoma sublateritium (strain FD-334 SS-4)</name>
    <dbReference type="NCBI Taxonomy" id="945553"/>
    <lineage>
        <taxon>Eukaryota</taxon>
        <taxon>Fungi</taxon>
        <taxon>Dikarya</taxon>
        <taxon>Basidiomycota</taxon>
        <taxon>Agaricomycotina</taxon>
        <taxon>Agaricomycetes</taxon>
        <taxon>Agaricomycetidae</taxon>
        <taxon>Agaricales</taxon>
        <taxon>Agaricineae</taxon>
        <taxon>Strophariaceae</taxon>
        <taxon>Hypholoma</taxon>
    </lineage>
</organism>
<dbReference type="AlphaFoldDB" id="A0A0D2LCG1"/>